<evidence type="ECO:0000256" key="7">
    <source>
        <dbReference type="ARBA" id="ARBA00022771"/>
    </source>
</evidence>
<dbReference type="Gene3D" id="1.20.120.1750">
    <property type="match status" value="1"/>
</dbReference>
<keyword evidence="8" id="KW-0833">Ubl conjugation pathway</keyword>
<evidence type="ECO:0000256" key="9">
    <source>
        <dbReference type="ARBA" id="ARBA00022833"/>
    </source>
</evidence>
<comment type="catalytic activity">
    <reaction evidence="1">
        <text>[E2 ubiquitin-conjugating enzyme]-S-ubiquitinyl-L-cysteine + [acceptor protein]-L-lysine = [E2 ubiquitin-conjugating enzyme]-L-cysteine + [acceptor protein]-N(6)-ubiquitinyl-L-lysine.</text>
        <dbReference type="EC" id="2.3.2.31"/>
    </reaction>
</comment>
<dbReference type="GO" id="GO:0005829">
    <property type="term" value="C:cytosol"/>
    <property type="evidence" value="ECO:0007669"/>
    <property type="project" value="InterPro"/>
</dbReference>
<dbReference type="STRING" id="70667.A0A183S7P7"/>
<keyword evidence="6" id="KW-0677">Repeat</keyword>
<evidence type="ECO:0000256" key="2">
    <source>
        <dbReference type="ARBA" id="ARBA00004906"/>
    </source>
</evidence>
<dbReference type="Proteomes" id="UP000275846">
    <property type="component" value="Unassembled WGS sequence"/>
</dbReference>
<proteinExistence type="predicted"/>
<evidence type="ECO:0000256" key="1">
    <source>
        <dbReference type="ARBA" id="ARBA00001798"/>
    </source>
</evidence>
<keyword evidence="4" id="KW-0808">Transferase</keyword>
<dbReference type="PROSITE" id="PS51873">
    <property type="entry name" value="TRIAD"/>
    <property type="match status" value="1"/>
</dbReference>
<protein>
    <recommendedName>
        <fullName evidence="3">RBR-type E3 ubiquitin transferase</fullName>
        <ecNumber evidence="3">2.3.2.31</ecNumber>
    </recommendedName>
</protein>
<comment type="pathway">
    <text evidence="2">Protein modification; protein ubiquitination.</text>
</comment>
<evidence type="ECO:0000256" key="4">
    <source>
        <dbReference type="ARBA" id="ARBA00022679"/>
    </source>
</evidence>
<evidence type="ECO:0000256" key="6">
    <source>
        <dbReference type="ARBA" id="ARBA00022737"/>
    </source>
</evidence>
<name>A0A183S7P7_SCHSO</name>
<dbReference type="EMBL" id="UYSU01000142">
    <property type="protein sequence ID" value="VDL85304.1"/>
    <property type="molecule type" value="Genomic_DNA"/>
</dbReference>
<keyword evidence="5" id="KW-0479">Metal-binding</keyword>
<dbReference type="GO" id="GO:0008270">
    <property type="term" value="F:zinc ion binding"/>
    <property type="evidence" value="ECO:0007669"/>
    <property type="project" value="UniProtKB-KW"/>
</dbReference>
<sequence length="316" mass="35286">SDEECILTIESNLDEWEKVFTYNFQDNDVLDVCARGTFRHFYILYYICNTVVPAAITINCDTCKGSEFSALPTSSLSSLSKVSGVCRNPACNSSQATISFTCSHNQSHQPTTYLSQITANIDKLTCVACCSNENDVIISFCPSKGHILCLDCFRSYAENYLDTRNFQLIPQIGYTLGCPVGCPDVYISDTHHFRILGTQFYSRYKEIAAHQICYTDAFCNCPRCGSFHWVFCEGPLGSPAMEAESDDVIWKGVNLGPLEIASRCLISSTCRRCPVCKSITNKDGGCNHIHCTFCGSEWCWICLKAWSANCQSAHWF</sequence>
<feature type="domain" description="RING-type" evidence="10">
    <location>
        <begin position="122"/>
        <end position="316"/>
    </location>
</feature>
<organism evidence="13">
    <name type="scientific">Schistocephalus solidus</name>
    <name type="common">Tapeworm</name>
    <dbReference type="NCBI Taxonomy" id="70667"/>
    <lineage>
        <taxon>Eukaryota</taxon>
        <taxon>Metazoa</taxon>
        <taxon>Spiralia</taxon>
        <taxon>Lophotrochozoa</taxon>
        <taxon>Platyhelminthes</taxon>
        <taxon>Cestoda</taxon>
        <taxon>Eucestoda</taxon>
        <taxon>Diphyllobothriidea</taxon>
        <taxon>Diphyllobothriidae</taxon>
        <taxon>Schistocephalus</taxon>
    </lineage>
</organism>
<reference evidence="13" key="1">
    <citation type="submission" date="2016-06" db="UniProtKB">
        <authorList>
            <consortium name="WormBaseParasite"/>
        </authorList>
    </citation>
    <scope>IDENTIFICATION</scope>
</reference>
<evidence type="ECO:0000313" key="12">
    <source>
        <dbReference type="Proteomes" id="UP000275846"/>
    </source>
</evidence>
<dbReference type="GO" id="GO:0005739">
    <property type="term" value="C:mitochondrion"/>
    <property type="evidence" value="ECO:0007669"/>
    <property type="project" value="InterPro"/>
</dbReference>
<dbReference type="AlphaFoldDB" id="A0A183S7P7"/>
<keyword evidence="7" id="KW-0863">Zinc-finger</keyword>
<dbReference type="SUPFAM" id="SSF57850">
    <property type="entry name" value="RING/U-box"/>
    <property type="match status" value="1"/>
</dbReference>
<keyword evidence="9" id="KW-0862">Zinc</keyword>
<evidence type="ECO:0000256" key="8">
    <source>
        <dbReference type="ARBA" id="ARBA00022786"/>
    </source>
</evidence>
<dbReference type="PRINTS" id="PR01475">
    <property type="entry name" value="PARKIN"/>
</dbReference>
<dbReference type="WBParaSite" id="SSLN_0000025801-mRNA-1">
    <property type="protein sequence ID" value="SSLN_0000025801-mRNA-1"/>
    <property type="gene ID" value="SSLN_0000025801"/>
</dbReference>
<dbReference type="InterPro" id="IPR044066">
    <property type="entry name" value="TRIAD_supradom"/>
</dbReference>
<dbReference type="InterPro" id="IPR054694">
    <property type="entry name" value="Parkin-like_IBR"/>
</dbReference>
<evidence type="ECO:0000256" key="3">
    <source>
        <dbReference type="ARBA" id="ARBA00012251"/>
    </source>
</evidence>
<evidence type="ECO:0000313" key="11">
    <source>
        <dbReference type="EMBL" id="VDL85304.1"/>
    </source>
</evidence>
<dbReference type="GO" id="GO:0061630">
    <property type="term" value="F:ubiquitin protein ligase activity"/>
    <property type="evidence" value="ECO:0007669"/>
    <property type="project" value="UniProtKB-EC"/>
</dbReference>
<dbReference type="EC" id="2.3.2.31" evidence="3"/>
<evidence type="ECO:0000313" key="13">
    <source>
        <dbReference type="WBParaSite" id="SSLN_0000025801-mRNA-1"/>
    </source>
</evidence>
<dbReference type="Pfam" id="PF17978">
    <property type="entry name" value="zf-RING_14"/>
    <property type="match status" value="1"/>
</dbReference>
<reference evidence="11 12" key="2">
    <citation type="submission" date="2018-11" db="EMBL/GenBank/DDBJ databases">
        <authorList>
            <consortium name="Pathogen Informatics"/>
        </authorList>
    </citation>
    <scope>NUCLEOTIDE SEQUENCE [LARGE SCALE GENOMIC DNA]</scope>
    <source>
        <strain evidence="11 12">NST_G2</strain>
    </source>
</reference>
<dbReference type="InterPro" id="IPR041170">
    <property type="entry name" value="Znf-RING_14"/>
</dbReference>
<keyword evidence="12" id="KW-1185">Reference proteome</keyword>
<evidence type="ECO:0000256" key="5">
    <source>
        <dbReference type="ARBA" id="ARBA00022723"/>
    </source>
</evidence>
<dbReference type="InterPro" id="IPR003977">
    <property type="entry name" value="Parkin"/>
</dbReference>
<evidence type="ECO:0000259" key="10">
    <source>
        <dbReference type="PROSITE" id="PS51873"/>
    </source>
</evidence>
<gene>
    <name evidence="11" type="ORF">SSLN_LOCUS245</name>
</gene>
<accession>A0A183S7P7</accession>
<dbReference type="OrthoDB" id="1431934at2759"/>
<dbReference type="Pfam" id="PF22605">
    <property type="entry name" value="IBR_2"/>
    <property type="match status" value="1"/>
</dbReference>